<protein>
    <recommendedName>
        <fullName evidence="2">START domain-containing protein</fullName>
    </recommendedName>
</protein>
<accession>A0A6C0BW86</accession>
<reference evidence="1" key="1">
    <citation type="journal article" date="2020" name="Nature">
        <title>Giant virus diversity and host interactions through global metagenomics.</title>
        <authorList>
            <person name="Schulz F."/>
            <person name="Roux S."/>
            <person name="Paez-Espino D."/>
            <person name="Jungbluth S."/>
            <person name="Walsh D.A."/>
            <person name="Denef V.J."/>
            <person name="McMahon K.D."/>
            <person name="Konstantinidis K.T."/>
            <person name="Eloe-Fadrosh E.A."/>
            <person name="Kyrpides N.C."/>
            <person name="Woyke T."/>
        </authorList>
    </citation>
    <scope>NUCLEOTIDE SEQUENCE</scope>
    <source>
        <strain evidence="1">GVMAG-M-3300020166-5</strain>
    </source>
</reference>
<name>A0A6C0BW86_9ZZZZ</name>
<dbReference type="EMBL" id="MN739278">
    <property type="protein sequence ID" value="QHS96705.1"/>
    <property type="molecule type" value="Genomic_DNA"/>
</dbReference>
<organism evidence="1">
    <name type="scientific">viral metagenome</name>
    <dbReference type="NCBI Taxonomy" id="1070528"/>
    <lineage>
        <taxon>unclassified sequences</taxon>
        <taxon>metagenomes</taxon>
        <taxon>organismal metagenomes</taxon>
    </lineage>
</organism>
<evidence type="ECO:0008006" key="2">
    <source>
        <dbReference type="Google" id="ProtNLM"/>
    </source>
</evidence>
<dbReference type="AlphaFoldDB" id="A0A6C0BW86"/>
<evidence type="ECO:0000313" key="1">
    <source>
        <dbReference type="EMBL" id="QHS96705.1"/>
    </source>
</evidence>
<sequence>MSESIEEIRTTRYSNKPACNKLICNKHNIILSATDKKNEYLLTFKIHNPRIYIGAFTGWKIYDLIYTLNRDILEDMKITIKENNIRTYSYLFKRFGAELGILQRCLTLDMTSVSSGEHNIQYISKPSNDKVVNFSRSEPVISNFASFDINIVDDHTMDVKYLYHIDLDEQLPKSMENIAGILIKKLFWRFKTFIENIE</sequence>
<proteinExistence type="predicted"/>